<dbReference type="OrthoDB" id="27198at2759"/>
<name>A0A067LZP8_BOTB1</name>
<evidence type="ECO:0000313" key="4">
    <source>
        <dbReference type="EMBL" id="KDQ08933.1"/>
    </source>
</evidence>
<dbReference type="GO" id="GO:0032182">
    <property type="term" value="F:ubiquitin-like protein binding"/>
    <property type="evidence" value="ECO:0007669"/>
    <property type="project" value="TreeGrafter"/>
</dbReference>
<dbReference type="GO" id="GO:0097602">
    <property type="term" value="F:cullin family protein binding"/>
    <property type="evidence" value="ECO:0007669"/>
    <property type="project" value="TreeGrafter"/>
</dbReference>
<dbReference type="InterPro" id="IPR009060">
    <property type="entry name" value="UBA-like_sf"/>
</dbReference>
<dbReference type="Proteomes" id="UP000027195">
    <property type="component" value="Unassembled WGS sequence"/>
</dbReference>
<sequence>MSSKARDQARKDALVKEFRNVSGASQNDANRYLKRYGWNVASAVDAYFEEYNGRPDADPLPSLQKLGALFDQYKDPSNEYIGVDGTMAWCKDLGIELEDVVLLALAYELKSPTVGEWERKGWVDGWRNLKCEDISQMTSALTTLRTKLSSDSQYYRSVYLYTFDFAKTEGQRSIAVETATAFWGLLLPVGLSGEALAHVSSEEDDEREEGWKEEYNQWWFDFLEEKGGKGISRDTWNMFLDFVKNIDSQFAHHDLEAAWPSTIDEFVDYAKERLANHMS</sequence>
<dbReference type="FunCoup" id="A0A067LZP8">
    <property type="interactions" value="161"/>
</dbReference>
<dbReference type="PANTHER" id="PTHR12281:SF31">
    <property type="entry name" value="DCN1-LIKE PROTEIN 3"/>
    <property type="match status" value="1"/>
</dbReference>
<gene>
    <name evidence="4" type="ORF">BOTBODRAFT_37460</name>
</gene>
<dbReference type="STRING" id="930990.A0A067LZP8"/>
<dbReference type="GO" id="GO:0031624">
    <property type="term" value="F:ubiquitin conjugating enzyme binding"/>
    <property type="evidence" value="ECO:0007669"/>
    <property type="project" value="TreeGrafter"/>
</dbReference>
<dbReference type="InterPro" id="IPR042460">
    <property type="entry name" value="DCN1-like_PONY"/>
</dbReference>
<evidence type="ECO:0000259" key="3">
    <source>
        <dbReference type="PROSITE" id="PS51229"/>
    </source>
</evidence>
<accession>A0A067LZP8</accession>
<dbReference type="EMBL" id="KL198084">
    <property type="protein sequence ID" value="KDQ08933.1"/>
    <property type="molecule type" value="Genomic_DNA"/>
</dbReference>
<protein>
    <recommendedName>
        <fullName evidence="2">Defective in cullin neddylation protein</fullName>
    </recommendedName>
</protein>
<comment type="function">
    <text evidence="2">Neddylation of cullins play an essential role in the regulation of SCF-type complexes activity.</text>
</comment>
<evidence type="ECO:0000313" key="5">
    <source>
        <dbReference type="Proteomes" id="UP000027195"/>
    </source>
</evidence>
<dbReference type="Gene3D" id="1.10.238.200">
    <property type="entry name" value="Cullin, PONY binding domain"/>
    <property type="match status" value="1"/>
</dbReference>
<organism evidence="4 5">
    <name type="scientific">Botryobasidium botryosum (strain FD-172 SS1)</name>
    <dbReference type="NCBI Taxonomy" id="930990"/>
    <lineage>
        <taxon>Eukaryota</taxon>
        <taxon>Fungi</taxon>
        <taxon>Dikarya</taxon>
        <taxon>Basidiomycota</taxon>
        <taxon>Agaricomycotina</taxon>
        <taxon>Agaricomycetes</taxon>
        <taxon>Cantharellales</taxon>
        <taxon>Botryobasidiaceae</taxon>
        <taxon>Botryobasidium</taxon>
    </lineage>
</organism>
<dbReference type="GO" id="GO:0000151">
    <property type="term" value="C:ubiquitin ligase complex"/>
    <property type="evidence" value="ECO:0007669"/>
    <property type="project" value="TreeGrafter"/>
</dbReference>
<evidence type="ECO:0000256" key="2">
    <source>
        <dbReference type="RuleBase" id="RU410713"/>
    </source>
</evidence>
<dbReference type="InterPro" id="IPR014764">
    <property type="entry name" value="DCN-prot"/>
</dbReference>
<dbReference type="InParanoid" id="A0A067LZP8"/>
<dbReference type="AlphaFoldDB" id="A0A067LZP8"/>
<evidence type="ECO:0000256" key="1">
    <source>
        <dbReference type="ARBA" id="ARBA00022786"/>
    </source>
</evidence>
<dbReference type="Gene3D" id="1.10.8.10">
    <property type="entry name" value="DNA helicase RuvA subunit, C-terminal domain"/>
    <property type="match status" value="1"/>
</dbReference>
<proteinExistence type="predicted"/>
<dbReference type="Pfam" id="PF03556">
    <property type="entry name" value="Cullin_binding"/>
    <property type="match status" value="1"/>
</dbReference>
<dbReference type="GO" id="GO:0045116">
    <property type="term" value="P:protein neddylation"/>
    <property type="evidence" value="ECO:0007669"/>
    <property type="project" value="TreeGrafter"/>
</dbReference>
<keyword evidence="5" id="KW-1185">Reference proteome</keyword>
<dbReference type="PANTHER" id="PTHR12281">
    <property type="entry name" value="RP42 RELATED"/>
    <property type="match status" value="1"/>
</dbReference>
<reference evidence="5" key="1">
    <citation type="journal article" date="2014" name="Proc. Natl. Acad. Sci. U.S.A.">
        <title>Extensive sampling of basidiomycete genomes demonstrates inadequacy of the white-rot/brown-rot paradigm for wood decay fungi.</title>
        <authorList>
            <person name="Riley R."/>
            <person name="Salamov A.A."/>
            <person name="Brown D.W."/>
            <person name="Nagy L.G."/>
            <person name="Floudas D."/>
            <person name="Held B.W."/>
            <person name="Levasseur A."/>
            <person name="Lombard V."/>
            <person name="Morin E."/>
            <person name="Otillar R."/>
            <person name="Lindquist E.A."/>
            <person name="Sun H."/>
            <person name="LaButti K.M."/>
            <person name="Schmutz J."/>
            <person name="Jabbour D."/>
            <person name="Luo H."/>
            <person name="Baker S.E."/>
            <person name="Pisabarro A.G."/>
            <person name="Walton J.D."/>
            <person name="Blanchette R.A."/>
            <person name="Henrissat B."/>
            <person name="Martin F."/>
            <person name="Cullen D."/>
            <person name="Hibbett D.S."/>
            <person name="Grigoriev I.V."/>
        </authorList>
    </citation>
    <scope>NUCLEOTIDE SEQUENCE [LARGE SCALE GENOMIC DNA]</scope>
    <source>
        <strain evidence="5">FD-172 SS1</strain>
    </source>
</reference>
<feature type="domain" description="DCUN1" evidence="3">
    <location>
        <begin position="61"/>
        <end position="271"/>
    </location>
</feature>
<dbReference type="SUPFAM" id="SSF46934">
    <property type="entry name" value="UBA-like"/>
    <property type="match status" value="1"/>
</dbReference>
<dbReference type="CDD" id="cd14273">
    <property type="entry name" value="UBA_TAP-C_like"/>
    <property type="match status" value="1"/>
</dbReference>
<dbReference type="Gene3D" id="1.10.238.10">
    <property type="entry name" value="EF-hand"/>
    <property type="match status" value="1"/>
</dbReference>
<dbReference type="Pfam" id="PF14555">
    <property type="entry name" value="UBA_4"/>
    <property type="match status" value="1"/>
</dbReference>
<dbReference type="InterPro" id="IPR005176">
    <property type="entry name" value="PONY_dom"/>
</dbReference>
<dbReference type="HOGENOM" id="CLU_047042_0_0_1"/>
<keyword evidence="1" id="KW-0833">Ubl conjugation pathway</keyword>
<dbReference type="PROSITE" id="PS51229">
    <property type="entry name" value="DCUN1"/>
    <property type="match status" value="1"/>
</dbReference>